<keyword evidence="1" id="KW-0645">Protease</keyword>
<evidence type="ECO:0000256" key="3">
    <source>
        <dbReference type="ARBA" id="ARBA00022807"/>
    </source>
</evidence>
<dbReference type="CDD" id="cd06165">
    <property type="entry name" value="Sortase_A"/>
    <property type="match status" value="1"/>
</dbReference>
<feature type="active site" description="Proton donor/acceptor" evidence="4">
    <location>
        <position position="133"/>
    </location>
</feature>
<evidence type="ECO:0000256" key="5">
    <source>
        <dbReference type="SAM" id="Phobius"/>
    </source>
</evidence>
<keyword evidence="5" id="KW-0472">Membrane</keyword>
<organism evidence="6 7">
    <name type="scientific">Levilactobacillus bambusae</name>
    <dbReference type="NCBI Taxonomy" id="2024736"/>
    <lineage>
        <taxon>Bacteria</taxon>
        <taxon>Bacillati</taxon>
        <taxon>Bacillota</taxon>
        <taxon>Bacilli</taxon>
        <taxon>Lactobacillales</taxon>
        <taxon>Lactobacillaceae</taxon>
        <taxon>Levilactobacillus</taxon>
    </lineage>
</organism>
<dbReference type="Pfam" id="PF04203">
    <property type="entry name" value="Sortase"/>
    <property type="match status" value="1"/>
</dbReference>
<dbReference type="SUPFAM" id="SSF63817">
    <property type="entry name" value="Sortase"/>
    <property type="match status" value="1"/>
</dbReference>
<keyword evidence="5" id="KW-1133">Transmembrane helix</keyword>
<keyword evidence="5" id="KW-0812">Transmembrane</keyword>
<proteinExistence type="predicted"/>
<dbReference type="GO" id="GO:0006508">
    <property type="term" value="P:proteolysis"/>
    <property type="evidence" value="ECO:0007669"/>
    <property type="project" value="UniProtKB-KW"/>
</dbReference>
<dbReference type="EMBL" id="QCXQ01000007">
    <property type="protein sequence ID" value="PWF99312.1"/>
    <property type="molecule type" value="Genomic_DNA"/>
</dbReference>
<evidence type="ECO:0000313" key="6">
    <source>
        <dbReference type="EMBL" id="PWF99312.1"/>
    </source>
</evidence>
<name>A0A2V1MWS6_9LACO</name>
<dbReference type="OrthoDB" id="1648028at2"/>
<comment type="caution">
    <text evidence="6">The sequence shown here is derived from an EMBL/GenBank/DDBJ whole genome shotgun (WGS) entry which is preliminary data.</text>
</comment>
<dbReference type="NCBIfam" id="TIGR01076">
    <property type="entry name" value="sortase_fam"/>
    <property type="match status" value="1"/>
</dbReference>
<evidence type="ECO:0000256" key="4">
    <source>
        <dbReference type="PIRSR" id="PIRSR605754-1"/>
    </source>
</evidence>
<sequence length="239" mass="26878">MAQKKTHRVRRLLTQIGLGLVILISLGLIFNEQIKDWMITSYQPKVTQASVKQGHQQPADYDFKAVKSLDFSTVAKARWNSNHLAIVGELLIPDDDVHLPIGQGVSNDTLALAAGTMRSNQQMGTGNYALAGHHMTSKTILFSPLYWKARVGQTIYLSDQHNVYEYKMTVRKFIPATDVQVVDQTKKPMITLITCDATGANRLMIRGSYVRKMAYKNAPSQVKKEFAAKFNNRYTEADE</sequence>
<dbReference type="Gene3D" id="2.40.260.10">
    <property type="entry name" value="Sortase"/>
    <property type="match status" value="1"/>
</dbReference>
<protein>
    <submittedName>
        <fullName evidence="6">Class A sortase</fullName>
    </submittedName>
</protein>
<evidence type="ECO:0000256" key="1">
    <source>
        <dbReference type="ARBA" id="ARBA00022670"/>
    </source>
</evidence>
<accession>A0A2V1MWS6</accession>
<feature type="active site" description="Acyl-thioester intermediate" evidence="4">
    <location>
        <position position="195"/>
    </location>
</feature>
<keyword evidence="3" id="KW-0788">Thiol protease</keyword>
<keyword evidence="2" id="KW-0378">Hydrolase</keyword>
<dbReference type="InterPro" id="IPR005754">
    <property type="entry name" value="Sortase"/>
</dbReference>
<dbReference type="AlphaFoldDB" id="A0A2V1MWS6"/>
<dbReference type="InterPro" id="IPR042007">
    <property type="entry name" value="Sortase_A"/>
</dbReference>
<dbReference type="InterPro" id="IPR023365">
    <property type="entry name" value="Sortase_dom-sf"/>
</dbReference>
<feature type="transmembrane region" description="Helical" evidence="5">
    <location>
        <begin position="12"/>
        <end position="30"/>
    </location>
</feature>
<evidence type="ECO:0000256" key="2">
    <source>
        <dbReference type="ARBA" id="ARBA00022801"/>
    </source>
</evidence>
<gene>
    <name evidence="6" type="ORF">DCM90_09395</name>
</gene>
<evidence type="ECO:0000313" key="7">
    <source>
        <dbReference type="Proteomes" id="UP000245080"/>
    </source>
</evidence>
<reference evidence="6 7" key="1">
    <citation type="journal article" date="2018" name="Int. J. Syst. Evol. Microbiol.">
        <title>Lactobacillus bambusae sp. nov., isolated from a traditional fermented Ma-bamboo shoots of Taiwan.</title>
        <authorList>
            <person name="Wang L.-T."/>
        </authorList>
    </citation>
    <scope>NUCLEOTIDE SEQUENCE [LARGE SCALE GENOMIC DNA]</scope>
    <source>
        <strain evidence="6 7">BS-W1</strain>
    </source>
</reference>
<keyword evidence="7" id="KW-1185">Reference proteome</keyword>
<dbReference type="Proteomes" id="UP000245080">
    <property type="component" value="Unassembled WGS sequence"/>
</dbReference>
<dbReference type="GO" id="GO:0008234">
    <property type="term" value="F:cysteine-type peptidase activity"/>
    <property type="evidence" value="ECO:0007669"/>
    <property type="project" value="UniProtKB-KW"/>
</dbReference>
<dbReference type="RefSeq" id="WP_109251119.1">
    <property type="nucleotide sequence ID" value="NZ_QCXQ01000007.1"/>
</dbReference>